<dbReference type="RefSeq" id="XP_014145144.1">
    <property type="nucleotide sequence ID" value="XM_014289669.1"/>
</dbReference>
<dbReference type="Proteomes" id="UP000054560">
    <property type="component" value="Unassembled WGS sequence"/>
</dbReference>
<sequence>MYRNTNSQPRTYPQYTKTQAEQEVATQKGQISKLEHTRTTLEANVRQLTVQHEAMQRERDTHSTSEYRMKELFDSMQMTLNDHQHARQVDITRMVRIRVVDVFI</sequence>
<dbReference type="GeneID" id="25916725"/>
<reference evidence="2 3" key="1">
    <citation type="submission" date="2011-02" db="EMBL/GenBank/DDBJ databases">
        <title>The Genome Sequence of Sphaeroforma arctica JP610.</title>
        <authorList>
            <consortium name="The Broad Institute Genome Sequencing Platform"/>
            <person name="Russ C."/>
            <person name="Cuomo C."/>
            <person name="Young S.K."/>
            <person name="Zeng Q."/>
            <person name="Gargeya S."/>
            <person name="Alvarado L."/>
            <person name="Berlin A."/>
            <person name="Chapman S.B."/>
            <person name="Chen Z."/>
            <person name="Freedman E."/>
            <person name="Gellesch M."/>
            <person name="Goldberg J."/>
            <person name="Griggs A."/>
            <person name="Gujja S."/>
            <person name="Heilman E."/>
            <person name="Heiman D."/>
            <person name="Howarth C."/>
            <person name="Mehta T."/>
            <person name="Neiman D."/>
            <person name="Pearson M."/>
            <person name="Roberts A."/>
            <person name="Saif S."/>
            <person name="Shea T."/>
            <person name="Shenoy N."/>
            <person name="Sisk P."/>
            <person name="Stolte C."/>
            <person name="Sykes S."/>
            <person name="White J."/>
            <person name="Yandava C."/>
            <person name="Burger G."/>
            <person name="Gray M.W."/>
            <person name="Holland P.W.H."/>
            <person name="King N."/>
            <person name="Lang F.B.F."/>
            <person name="Roger A.J."/>
            <person name="Ruiz-Trillo I."/>
            <person name="Haas B."/>
            <person name="Nusbaum C."/>
            <person name="Birren B."/>
        </authorList>
    </citation>
    <scope>NUCLEOTIDE SEQUENCE [LARGE SCALE GENOMIC DNA]</scope>
    <source>
        <strain evidence="2 3">JP610</strain>
    </source>
</reference>
<protein>
    <submittedName>
        <fullName evidence="2">Uncharacterized protein</fullName>
    </submittedName>
</protein>
<dbReference type="EMBL" id="KQ249200">
    <property type="protein sequence ID" value="KNC71242.1"/>
    <property type="molecule type" value="Genomic_DNA"/>
</dbReference>
<feature type="compositionally biased region" description="Polar residues" evidence="1">
    <location>
        <begin position="1"/>
        <end position="30"/>
    </location>
</feature>
<evidence type="ECO:0000313" key="3">
    <source>
        <dbReference type="Proteomes" id="UP000054560"/>
    </source>
</evidence>
<gene>
    <name evidence="2" type="ORF">SARC_16221</name>
</gene>
<accession>A0A0L0F3H3</accession>
<dbReference type="AlphaFoldDB" id="A0A0L0F3H3"/>
<proteinExistence type="predicted"/>
<keyword evidence="3" id="KW-1185">Reference proteome</keyword>
<feature type="region of interest" description="Disordered" evidence="1">
    <location>
        <begin position="1"/>
        <end position="36"/>
    </location>
</feature>
<organism evidence="2 3">
    <name type="scientific">Sphaeroforma arctica JP610</name>
    <dbReference type="NCBI Taxonomy" id="667725"/>
    <lineage>
        <taxon>Eukaryota</taxon>
        <taxon>Ichthyosporea</taxon>
        <taxon>Ichthyophonida</taxon>
        <taxon>Sphaeroforma</taxon>
    </lineage>
</organism>
<evidence type="ECO:0000313" key="2">
    <source>
        <dbReference type="EMBL" id="KNC71242.1"/>
    </source>
</evidence>
<name>A0A0L0F3H3_9EUKA</name>
<evidence type="ECO:0000256" key="1">
    <source>
        <dbReference type="SAM" id="MobiDB-lite"/>
    </source>
</evidence>